<name>A0A183ILT7_9BILA</name>
<organism evidence="4">
    <name type="scientific">Soboliphyme baturini</name>
    <dbReference type="NCBI Taxonomy" id="241478"/>
    <lineage>
        <taxon>Eukaryota</taxon>
        <taxon>Metazoa</taxon>
        <taxon>Ecdysozoa</taxon>
        <taxon>Nematoda</taxon>
        <taxon>Enoplea</taxon>
        <taxon>Dorylaimia</taxon>
        <taxon>Dioctophymatida</taxon>
        <taxon>Dioctophymatoidea</taxon>
        <taxon>Soboliphymatidae</taxon>
        <taxon>Soboliphyme</taxon>
    </lineage>
</organism>
<dbReference type="AlphaFoldDB" id="A0A183ILT7"/>
<proteinExistence type="predicted"/>
<accession>A0A183ILT7</accession>
<reference evidence="4" key="1">
    <citation type="submission" date="2016-06" db="UniProtKB">
        <authorList>
            <consortium name="WormBaseParasite"/>
        </authorList>
    </citation>
    <scope>IDENTIFICATION</scope>
</reference>
<feature type="region of interest" description="Disordered" evidence="1">
    <location>
        <begin position="1"/>
        <end position="59"/>
    </location>
</feature>
<reference evidence="2 3" key="2">
    <citation type="submission" date="2018-11" db="EMBL/GenBank/DDBJ databases">
        <authorList>
            <consortium name="Pathogen Informatics"/>
        </authorList>
    </citation>
    <scope>NUCLEOTIDE SEQUENCE [LARGE SCALE GENOMIC DNA]</scope>
</reference>
<dbReference type="EMBL" id="UZAM01008414">
    <property type="protein sequence ID" value="VDP04854.1"/>
    <property type="molecule type" value="Genomic_DNA"/>
</dbReference>
<feature type="compositionally biased region" description="Acidic residues" evidence="1">
    <location>
        <begin position="31"/>
        <end position="41"/>
    </location>
</feature>
<evidence type="ECO:0000313" key="4">
    <source>
        <dbReference type="WBParaSite" id="SBAD_0000477601-mRNA-1"/>
    </source>
</evidence>
<evidence type="ECO:0000313" key="3">
    <source>
        <dbReference type="Proteomes" id="UP000270296"/>
    </source>
</evidence>
<keyword evidence="3" id="KW-1185">Reference proteome</keyword>
<sequence>MRQLRAPKLSCDAAEREQMAEGDRVGNEGQAEAEADADAEAEAAQKTLRRTSRQAGNAPAESFLKMGCRFVSVSFLSPSFSNNAPAAKRRLEEAGLGRGDSRQLPPLLSGGPTINQRLIVNGQWKESVL</sequence>
<dbReference type="WBParaSite" id="SBAD_0000477601-mRNA-1">
    <property type="protein sequence ID" value="SBAD_0000477601-mRNA-1"/>
    <property type="gene ID" value="SBAD_0000477601"/>
</dbReference>
<feature type="region of interest" description="Disordered" evidence="1">
    <location>
        <begin position="91"/>
        <end position="112"/>
    </location>
</feature>
<protein>
    <submittedName>
        <fullName evidence="4">SURF1-like protein</fullName>
    </submittedName>
</protein>
<gene>
    <name evidence="2" type="ORF">SBAD_LOCUS4583</name>
</gene>
<dbReference type="Proteomes" id="UP000270296">
    <property type="component" value="Unassembled WGS sequence"/>
</dbReference>
<evidence type="ECO:0000256" key="1">
    <source>
        <dbReference type="SAM" id="MobiDB-lite"/>
    </source>
</evidence>
<evidence type="ECO:0000313" key="2">
    <source>
        <dbReference type="EMBL" id="VDP04854.1"/>
    </source>
</evidence>
<feature type="compositionally biased region" description="Basic and acidic residues" evidence="1">
    <location>
        <begin position="91"/>
        <end position="101"/>
    </location>
</feature>
<feature type="compositionally biased region" description="Basic and acidic residues" evidence="1">
    <location>
        <begin position="13"/>
        <end position="26"/>
    </location>
</feature>